<evidence type="ECO:0000256" key="1">
    <source>
        <dbReference type="ARBA" id="ARBA00010641"/>
    </source>
</evidence>
<keyword evidence="4" id="KW-0238">DNA-binding</keyword>
<dbReference type="InterPro" id="IPR007627">
    <property type="entry name" value="RNA_pol_sigma70_r2"/>
</dbReference>
<dbReference type="InterPro" id="IPR039425">
    <property type="entry name" value="RNA_pol_sigma-70-like"/>
</dbReference>
<dbReference type="PANTHER" id="PTHR43133:SF8">
    <property type="entry name" value="RNA POLYMERASE SIGMA FACTOR HI_1459-RELATED"/>
    <property type="match status" value="1"/>
</dbReference>
<evidence type="ECO:0000256" key="2">
    <source>
        <dbReference type="ARBA" id="ARBA00023015"/>
    </source>
</evidence>
<dbReference type="RefSeq" id="WP_394835213.1">
    <property type="nucleotide sequence ID" value="NZ_CP089929.1"/>
</dbReference>
<feature type="region of interest" description="Disordered" evidence="6">
    <location>
        <begin position="94"/>
        <end position="116"/>
    </location>
</feature>
<dbReference type="PANTHER" id="PTHR43133">
    <property type="entry name" value="RNA POLYMERASE ECF-TYPE SIGMA FACTO"/>
    <property type="match status" value="1"/>
</dbReference>
<dbReference type="InterPro" id="IPR013249">
    <property type="entry name" value="RNA_pol_sigma70_r4_t2"/>
</dbReference>
<dbReference type="SUPFAM" id="SSF88659">
    <property type="entry name" value="Sigma3 and sigma4 domains of RNA polymerase sigma factors"/>
    <property type="match status" value="1"/>
</dbReference>
<gene>
    <name evidence="9" type="ORF">LVJ94_52815</name>
</gene>
<reference evidence="9" key="1">
    <citation type="submission" date="2021-12" db="EMBL/GenBank/DDBJ databases">
        <title>Discovery of the Pendulisporaceae a myxobacterial family with distinct sporulation behavior and unique specialized metabolism.</title>
        <authorList>
            <person name="Garcia R."/>
            <person name="Popoff A."/>
            <person name="Bader C.D."/>
            <person name="Loehr J."/>
            <person name="Walesch S."/>
            <person name="Walt C."/>
            <person name="Boldt J."/>
            <person name="Bunk B."/>
            <person name="Haeckl F.J.F.P.J."/>
            <person name="Gunesch A.P."/>
            <person name="Birkelbach J."/>
            <person name="Nuebel U."/>
            <person name="Pietschmann T."/>
            <person name="Bach T."/>
            <person name="Mueller R."/>
        </authorList>
    </citation>
    <scope>NUCLEOTIDE SEQUENCE</scope>
    <source>
        <strain evidence="9">MSr11367</strain>
    </source>
</reference>
<comment type="similarity">
    <text evidence="1">Belongs to the sigma-70 factor family. ECF subfamily.</text>
</comment>
<dbReference type="InterPro" id="IPR013324">
    <property type="entry name" value="RNA_pol_sigma_r3/r4-like"/>
</dbReference>
<keyword evidence="3" id="KW-0731">Sigma factor</keyword>
<dbReference type="InterPro" id="IPR014284">
    <property type="entry name" value="RNA_pol_sigma-70_dom"/>
</dbReference>
<dbReference type="SUPFAM" id="SSF88946">
    <property type="entry name" value="Sigma2 domain of RNA polymerase sigma factors"/>
    <property type="match status" value="1"/>
</dbReference>
<keyword evidence="2" id="KW-0805">Transcription regulation</keyword>
<evidence type="ECO:0000313" key="10">
    <source>
        <dbReference type="Proteomes" id="UP001374803"/>
    </source>
</evidence>
<dbReference type="Gene3D" id="1.10.10.10">
    <property type="entry name" value="Winged helix-like DNA-binding domain superfamily/Winged helix DNA-binding domain"/>
    <property type="match status" value="1"/>
</dbReference>
<dbReference type="Pfam" id="PF04542">
    <property type="entry name" value="Sigma70_r2"/>
    <property type="match status" value="1"/>
</dbReference>
<feature type="compositionally biased region" description="Basic and acidic residues" evidence="6">
    <location>
        <begin position="105"/>
        <end position="116"/>
    </location>
</feature>
<evidence type="ECO:0000256" key="3">
    <source>
        <dbReference type="ARBA" id="ARBA00023082"/>
    </source>
</evidence>
<dbReference type="InterPro" id="IPR013325">
    <property type="entry name" value="RNA_pol_sigma_r2"/>
</dbReference>
<dbReference type="NCBIfam" id="TIGR02937">
    <property type="entry name" value="sigma70-ECF"/>
    <property type="match status" value="1"/>
</dbReference>
<proteinExistence type="inferred from homology"/>
<dbReference type="Pfam" id="PF08281">
    <property type="entry name" value="Sigma70_r4_2"/>
    <property type="match status" value="1"/>
</dbReference>
<dbReference type="Proteomes" id="UP001374803">
    <property type="component" value="Chromosome"/>
</dbReference>
<evidence type="ECO:0000256" key="5">
    <source>
        <dbReference type="ARBA" id="ARBA00023163"/>
    </source>
</evidence>
<keyword evidence="5" id="KW-0804">Transcription</keyword>
<protein>
    <submittedName>
        <fullName evidence="9">Sigma-70 family RNA polymerase sigma factor</fullName>
    </submittedName>
</protein>
<feature type="domain" description="RNA polymerase sigma factor 70 region 4 type 2" evidence="8">
    <location>
        <begin position="135"/>
        <end position="185"/>
    </location>
</feature>
<evidence type="ECO:0000313" key="9">
    <source>
        <dbReference type="EMBL" id="WXB05566.1"/>
    </source>
</evidence>
<evidence type="ECO:0000259" key="8">
    <source>
        <dbReference type="Pfam" id="PF08281"/>
    </source>
</evidence>
<evidence type="ECO:0000256" key="6">
    <source>
        <dbReference type="SAM" id="MobiDB-lite"/>
    </source>
</evidence>
<feature type="domain" description="RNA polymerase sigma-70 region 2" evidence="7">
    <location>
        <begin position="33"/>
        <end position="99"/>
    </location>
</feature>
<sequence>MPLSVTAPHLVDDPSFPPERREPQAAIHFDGVYSEYFAFVWRSARRLGVSPSSMDDVVQEIFLVVHRRLGDYQHKGSIKTWLFGIVRRIVSQHRRTERRKPSHAGAKEATDLDVFHDPKSIPPDASAEQSQAMRVLDRLLDELDDDKREAFVLSELEEMTIAEISDAIDVNPNTVASRIRAARRAFEAALERFEQGEAPSPRSERRRT</sequence>
<evidence type="ECO:0000256" key="4">
    <source>
        <dbReference type="ARBA" id="ARBA00023125"/>
    </source>
</evidence>
<dbReference type="EMBL" id="CP089983">
    <property type="protein sequence ID" value="WXB05566.1"/>
    <property type="molecule type" value="Genomic_DNA"/>
</dbReference>
<name>A0ABZ2L6Z0_9BACT</name>
<organism evidence="9 10">
    <name type="scientific">Pendulispora rubella</name>
    <dbReference type="NCBI Taxonomy" id="2741070"/>
    <lineage>
        <taxon>Bacteria</taxon>
        <taxon>Pseudomonadati</taxon>
        <taxon>Myxococcota</taxon>
        <taxon>Myxococcia</taxon>
        <taxon>Myxococcales</taxon>
        <taxon>Sorangiineae</taxon>
        <taxon>Pendulisporaceae</taxon>
        <taxon>Pendulispora</taxon>
    </lineage>
</organism>
<accession>A0ABZ2L6Z0</accession>
<dbReference type="Gene3D" id="1.10.1740.10">
    <property type="match status" value="1"/>
</dbReference>
<keyword evidence="10" id="KW-1185">Reference proteome</keyword>
<dbReference type="InterPro" id="IPR036388">
    <property type="entry name" value="WH-like_DNA-bd_sf"/>
</dbReference>
<evidence type="ECO:0000259" key="7">
    <source>
        <dbReference type="Pfam" id="PF04542"/>
    </source>
</evidence>